<proteinExistence type="predicted"/>
<dbReference type="RefSeq" id="WP_145213655.1">
    <property type="nucleotide sequence ID" value="NZ_CP036269.1"/>
</dbReference>
<feature type="compositionally biased region" description="Basic and acidic residues" evidence="1">
    <location>
        <begin position="1"/>
        <end position="11"/>
    </location>
</feature>
<dbReference type="PANTHER" id="PTHR36505">
    <property type="entry name" value="BLR1072 PROTEIN"/>
    <property type="match status" value="1"/>
</dbReference>
<dbReference type="OrthoDB" id="9793882at2"/>
<dbReference type="Gene3D" id="3.90.50.10">
    <property type="entry name" value="Photosynthetic Reaction Center, subunit H, domain 2"/>
    <property type="match status" value="2"/>
</dbReference>
<evidence type="ECO:0000256" key="1">
    <source>
        <dbReference type="SAM" id="MobiDB-lite"/>
    </source>
</evidence>
<protein>
    <submittedName>
        <fullName evidence="3">PRC-barrel domain protein</fullName>
    </submittedName>
</protein>
<dbReference type="AlphaFoldDB" id="A0A517RCV6"/>
<dbReference type="InterPro" id="IPR011033">
    <property type="entry name" value="PRC_barrel-like_sf"/>
</dbReference>
<accession>A0A517RCV6</accession>
<dbReference type="SUPFAM" id="SSF50346">
    <property type="entry name" value="PRC-barrel domain"/>
    <property type="match status" value="2"/>
</dbReference>
<evidence type="ECO:0000313" key="4">
    <source>
        <dbReference type="Proteomes" id="UP000317171"/>
    </source>
</evidence>
<dbReference type="GO" id="GO:0019684">
    <property type="term" value="P:photosynthesis, light reaction"/>
    <property type="evidence" value="ECO:0007669"/>
    <property type="project" value="InterPro"/>
</dbReference>
<dbReference type="Proteomes" id="UP000317171">
    <property type="component" value="Chromosome"/>
</dbReference>
<keyword evidence="4" id="KW-1185">Reference proteome</keyword>
<evidence type="ECO:0000259" key="2">
    <source>
        <dbReference type="Pfam" id="PF05239"/>
    </source>
</evidence>
<dbReference type="PANTHER" id="PTHR36505:SF1">
    <property type="entry name" value="BLR1072 PROTEIN"/>
    <property type="match status" value="1"/>
</dbReference>
<dbReference type="KEGG" id="gaz:Pan241w_17360"/>
<feature type="region of interest" description="Disordered" evidence="1">
    <location>
        <begin position="1"/>
        <end position="20"/>
    </location>
</feature>
<dbReference type="GO" id="GO:0030077">
    <property type="term" value="C:plasma membrane light-harvesting complex"/>
    <property type="evidence" value="ECO:0007669"/>
    <property type="project" value="InterPro"/>
</dbReference>
<name>A0A517RCV6_9PLAN</name>
<reference evidence="3 4" key="1">
    <citation type="submission" date="2019-02" db="EMBL/GenBank/DDBJ databases">
        <title>Deep-cultivation of Planctomycetes and their phenomic and genomic characterization uncovers novel biology.</title>
        <authorList>
            <person name="Wiegand S."/>
            <person name="Jogler M."/>
            <person name="Boedeker C."/>
            <person name="Pinto D."/>
            <person name="Vollmers J."/>
            <person name="Rivas-Marin E."/>
            <person name="Kohn T."/>
            <person name="Peeters S.H."/>
            <person name="Heuer A."/>
            <person name="Rast P."/>
            <person name="Oberbeckmann S."/>
            <person name="Bunk B."/>
            <person name="Jeske O."/>
            <person name="Meyerdierks A."/>
            <person name="Storesund J.E."/>
            <person name="Kallscheuer N."/>
            <person name="Luecker S."/>
            <person name="Lage O.M."/>
            <person name="Pohl T."/>
            <person name="Merkel B.J."/>
            <person name="Hornburger P."/>
            <person name="Mueller R.-W."/>
            <person name="Bruemmer F."/>
            <person name="Labrenz M."/>
            <person name="Spormann A.M."/>
            <person name="Op den Camp H."/>
            <person name="Overmann J."/>
            <person name="Amann R."/>
            <person name="Jetten M.S.M."/>
            <person name="Mascher T."/>
            <person name="Medema M.H."/>
            <person name="Devos D.P."/>
            <person name="Kaster A.-K."/>
            <person name="Ovreas L."/>
            <person name="Rohde M."/>
            <person name="Galperin M.Y."/>
            <person name="Jogler C."/>
        </authorList>
    </citation>
    <scope>NUCLEOTIDE SEQUENCE [LARGE SCALE GENOMIC DNA]</scope>
    <source>
        <strain evidence="3 4">Pan241w</strain>
    </source>
</reference>
<sequence length="276" mass="31593">MGTRKFSDRQQEPAANGTRSAFRLQTEKGKETFMFRSIKELNGYKILATDGECGTVKDILFDDESNIARYIVVNTGGWLTGRQVLISPVAIDQPDFDSHNLPTVLTKANIEESPTIEADYPVSRQYESALASFYNWPMYWGSAASSVLSRQTTSAEVATQVKENEGDPHLRSTREVTGYQIQCMEGPLGHIEDLIVDTESWSLRYLIIDTKDWLPTSKKVIIAFDWITHFTWEDRKAHVDLTQDQVKNAPHYDSRLPVNRAYETQLYDFYGRPSYW</sequence>
<feature type="domain" description="PRC-barrel" evidence="2">
    <location>
        <begin position="37"/>
        <end position="89"/>
    </location>
</feature>
<dbReference type="EMBL" id="CP036269">
    <property type="protein sequence ID" value="QDT41673.1"/>
    <property type="molecule type" value="Genomic_DNA"/>
</dbReference>
<organism evidence="3 4">
    <name type="scientific">Gimesia alba</name>
    <dbReference type="NCBI Taxonomy" id="2527973"/>
    <lineage>
        <taxon>Bacteria</taxon>
        <taxon>Pseudomonadati</taxon>
        <taxon>Planctomycetota</taxon>
        <taxon>Planctomycetia</taxon>
        <taxon>Planctomycetales</taxon>
        <taxon>Planctomycetaceae</taxon>
        <taxon>Gimesia</taxon>
    </lineage>
</organism>
<dbReference type="InterPro" id="IPR014747">
    <property type="entry name" value="Bac_photo_RC_H_C"/>
</dbReference>
<gene>
    <name evidence="3" type="ORF">Pan241w_17360</name>
</gene>
<dbReference type="Pfam" id="PF05239">
    <property type="entry name" value="PRC"/>
    <property type="match status" value="1"/>
</dbReference>
<evidence type="ECO:0000313" key="3">
    <source>
        <dbReference type="EMBL" id="QDT41673.1"/>
    </source>
</evidence>
<dbReference type="InterPro" id="IPR027275">
    <property type="entry name" value="PRC-brl_dom"/>
</dbReference>